<organism evidence="1 2">
    <name type="scientific">Metabacillus sediminilitoris</name>
    <dbReference type="NCBI Taxonomy" id="2567941"/>
    <lineage>
        <taxon>Bacteria</taxon>
        <taxon>Bacillati</taxon>
        <taxon>Bacillota</taxon>
        <taxon>Bacilli</taxon>
        <taxon>Bacillales</taxon>
        <taxon>Bacillaceae</taxon>
        <taxon>Metabacillus</taxon>
    </lineage>
</organism>
<keyword evidence="2" id="KW-1185">Reference proteome</keyword>
<dbReference type="AlphaFoldDB" id="A0A4S4BVD3"/>
<dbReference type="Proteomes" id="UP000310334">
    <property type="component" value="Unassembled WGS sequence"/>
</dbReference>
<dbReference type="RefSeq" id="WP_136355130.1">
    <property type="nucleotide sequence ID" value="NZ_CP046266.1"/>
</dbReference>
<evidence type="ECO:0000313" key="2">
    <source>
        <dbReference type="Proteomes" id="UP000310334"/>
    </source>
</evidence>
<gene>
    <name evidence="1" type="ORF">E6W99_14640</name>
</gene>
<proteinExistence type="predicted"/>
<reference evidence="1 2" key="1">
    <citation type="submission" date="2019-04" db="EMBL/GenBank/DDBJ databases">
        <title>Bacillus sediminilitoris sp. nov., isolated from a tidal flat sediment on the East China Sea.</title>
        <authorList>
            <person name="Wei Y."/>
            <person name="Mao H."/>
            <person name="Fang J."/>
        </authorList>
    </citation>
    <scope>NUCLEOTIDE SEQUENCE [LARGE SCALE GENOMIC DNA]</scope>
    <source>
        <strain evidence="1 2">DSL-17</strain>
    </source>
</reference>
<name>A0A4S4BVD3_9BACI</name>
<comment type="caution">
    <text evidence="1">The sequence shown here is derived from an EMBL/GenBank/DDBJ whole genome shotgun (WGS) entry which is preliminary data.</text>
</comment>
<accession>A0A4S4BVD3</accession>
<sequence length="73" mass="8372">MKATPYAWATIFLDHESTEKEHVESQENATEYFSSETVTLIVQLIEKLVDLTITDSNRAAQEIHHLLKQVDTL</sequence>
<dbReference type="EMBL" id="SSNT01000010">
    <property type="protein sequence ID" value="THF78954.1"/>
    <property type="molecule type" value="Genomic_DNA"/>
</dbReference>
<evidence type="ECO:0000313" key="1">
    <source>
        <dbReference type="EMBL" id="THF78954.1"/>
    </source>
</evidence>
<protein>
    <submittedName>
        <fullName evidence="1">Uncharacterized protein</fullName>
    </submittedName>
</protein>